<feature type="active site" description="Nucleophile" evidence="8 10">
    <location>
        <position position="377"/>
    </location>
</feature>
<name>A0AAJ1IE23_9SPIO</name>
<evidence type="ECO:0000256" key="10">
    <source>
        <dbReference type="PROSITE-ProRule" id="PRU10055"/>
    </source>
</evidence>
<dbReference type="InterPro" id="IPR017736">
    <property type="entry name" value="Glyco_hydro_1_beta-glucosidase"/>
</dbReference>
<dbReference type="Pfam" id="PF00232">
    <property type="entry name" value="Glyco_hydro_1"/>
    <property type="match status" value="1"/>
</dbReference>
<feature type="active site" description="Proton donor" evidence="8">
    <location>
        <position position="182"/>
    </location>
</feature>
<evidence type="ECO:0000256" key="7">
    <source>
        <dbReference type="ARBA" id="ARBA00023326"/>
    </source>
</evidence>
<keyword evidence="4" id="KW-0136">Cellulose degradation</keyword>
<evidence type="ECO:0000256" key="11">
    <source>
        <dbReference type="RuleBase" id="RU361175"/>
    </source>
</evidence>
<feature type="binding site" evidence="9">
    <location>
        <begin position="430"/>
        <end position="431"/>
    </location>
    <ligand>
        <name>substrate</name>
    </ligand>
</feature>
<gene>
    <name evidence="12" type="ORF">PQJ61_06690</name>
</gene>
<keyword evidence="3 11" id="KW-0378">Hydrolase</keyword>
<dbReference type="GO" id="GO:0030245">
    <property type="term" value="P:cellulose catabolic process"/>
    <property type="evidence" value="ECO:0007669"/>
    <property type="project" value="UniProtKB-KW"/>
</dbReference>
<dbReference type="GO" id="GO:0005829">
    <property type="term" value="C:cytosol"/>
    <property type="evidence" value="ECO:0007669"/>
    <property type="project" value="TreeGrafter"/>
</dbReference>
<keyword evidence="7" id="KW-0624">Polysaccharide degradation</keyword>
<feature type="binding site" evidence="9">
    <location>
        <position position="310"/>
    </location>
    <ligand>
        <name>substrate</name>
    </ligand>
</feature>
<dbReference type="FunFam" id="3.20.20.80:FF:000004">
    <property type="entry name" value="Beta-glucosidase 6-phospho-beta-glucosidase"/>
    <property type="match status" value="1"/>
</dbReference>
<dbReference type="InterPro" id="IPR001360">
    <property type="entry name" value="Glyco_hydro_1"/>
</dbReference>
<comment type="caution">
    <text evidence="12">The sequence shown here is derived from an EMBL/GenBank/DDBJ whole genome shotgun (WGS) entry which is preliminary data.</text>
</comment>
<organism evidence="12 13">
    <name type="scientific">Candidatus Thalassospirochaeta sargassi</name>
    <dbReference type="NCBI Taxonomy" id="3119039"/>
    <lineage>
        <taxon>Bacteria</taxon>
        <taxon>Pseudomonadati</taxon>
        <taxon>Spirochaetota</taxon>
        <taxon>Spirochaetia</taxon>
        <taxon>Spirochaetales</taxon>
        <taxon>Spirochaetaceae</taxon>
        <taxon>Candidatus Thalassospirochaeta</taxon>
    </lineage>
</organism>
<evidence type="ECO:0000256" key="6">
    <source>
        <dbReference type="ARBA" id="ARBA00023295"/>
    </source>
</evidence>
<keyword evidence="5" id="KW-0119">Carbohydrate metabolism</keyword>
<dbReference type="PROSITE" id="PS00572">
    <property type="entry name" value="GLYCOSYL_HYDROL_F1_1"/>
    <property type="match status" value="1"/>
</dbReference>
<dbReference type="EC" id="3.2.1.21" evidence="2 11"/>
<feature type="binding site" evidence="9">
    <location>
        <position position="423"/>
    </location>
    <ligand>
        <name>substrate</name>
    </ligand>
</feature>
<evidence type="ECO:0000256" key="3">
    <source>
        <dbReference type="ARBA" id="ARBA00022801"/>
    </source>
</evidence>
<keyword evidence="6 11" id="KW-0326">Glycosidase</keyword>
<evidence type="ECO:0000256" key="8">
    <source>
        <dbReference type="PIRSR" id="PIRSR617736-1"/>
    </source>
</evidence>
<dbReference type="SUPFAM" id="SSF51445">
    <property type="entry name" value="(Trans)glycosidases"/>
    <property type="match status" value="1"/>
</dbReference>
<dbReference type="InterPro" id="IPR018120">
    <property type="entry name" value="Glyco_hydro_1_AS"/>
</dbReference>
<accession>A0AAJ1IE23</accession>
<dbReference type="PANTHER" id="PTHR10353:SF36">
    <property type="entry name" value="LP05116P"/>
    <property type="match status" value="1"/>
</dbReference>
<feature type="binding site" evidence="9">
    <location>
        <position position="136"/>
    </location>
    <ligand>
        <name>substrate</name>
    </ligand>
</feature>
<comment type="similarity">
    <text evidence="1 11">Belongs to the glycosyl hydrolase 1 family.</text>
</comment>
<sequence>MISKKQEYTVSKSELGKKPLFPEGMIFGAATAAYQIEGSAGEDGRGPSVWDIFSHKRGRVYNNDNGDQACDHYKRYRDDVSIMSRIGLDAYRFSISWPRVLPEGRGAVNRKGLDFYDKLVDELLLAGIRPFATLFHWDYPYQLYRSTGGFEKRSSAHYFADYAEVVVNKLGDRVKDWITLNEPWVHSTLGYLLGVHAPGVKKPIYWSRTVHNQLLAHAWAMERIKTVSPASRVGITLNISPVDAWGDSAMNRSVVDIADQFQNRVFLDPLFKGEYPRQLMRKLNLFWPDVSDADMDLISRPMNFLGINLYTRKQVFYAPWIPFLGAWFKENRIPNKEYIRNGVRYTSMGWEVYPESLYNALTAIRDNYGNIPVYVTENGAAFNDKLSDYRVHDDARVQFLYEYTAQAARAAAEGCDLRGYFAWSLLDNFEWAEGYRKRFGLVYVDYENQRRTIKDSGYWYKDLILANKR</sequence>
<dbReference type="GO" id="GO:0008422">
    <property type="term" value="F:beta-glucosidase activity"/>
    <property type="evidence" value="ECO:0007669"/>
    <property type="project" value="UniProtKB-EC"/>
</dbReference>
<feature type="binding site" evidence="9">
    <location>
        <position position="35"/>
    </location>
    <ligand>
        <name>substrate</name>
    </ligand>
</feature>
<evidence type="ECO:0000256" key="1">
    <source>
        <dbReference type="ARBA" id="ARBA00010838"/>
    </source>
</evidence>
<evidence type="ECO:0000256" key="9">
    <source>
        <dbReference type="PIRSR" id="PIRSR617736-2"/>
    </source>
</evidence>
<dbReference type="PANTHER" id="PTHR10353">
    <property type="entry name" value="GLYCOSYL HYDROLASE"/>
    <property type="match status" value="1"/>
</dbReference>
<evidence type="ECO:0000313" key="13">
    <source>
        <dbReference type="Proteomes" id="UP001221217"/>
    </source>
</evidence>
<dbReference type="NCBIfam" id="TIGR03356">
    <property type="entry name" value="BGL"/>
    <property type="match status" value="1"/>
</dbReference>
<evidence type="ECO:0000313" key="12">
    <source>
        <dbReference type="EMBL" id="MDC7226434.1"/>
    </source>
</evidence>
<dbReference type="Proteomes" id="UP001221217">
    <property type="component" value="Unassembled WGS sequence"/>
</dbReference>
<evidence type="ECO:0000256" key="2">
    <source>
        <dbReference type="ARBA" id="ARBA00012744"/>
    </source>
</evidence>
<dbReference type="Gene3D" id="3.20.20.80">
    <property type="entry name" value="Glycosidases"/>
    <property type="match status" value="1"/>
</dbReference>
<dbReference type="EMBL" id="JAQQAL010000011">
    <property type="protein sequence ID" value="MDC7226434.1"/>
    <property type="molecule type" value="Genomic_DNA"/>
</dbReference>
<dbReference type="PRINTS" id="PR00131">
    <property type="entry name" value="GLHYDRLASE1"/>
</dbReference>
<evidence type="ECO:0000256" key="5">
    <source>
        <dbReference type="ARBA" id="ARBA00023277"/>
    </source>
</evidence>
<comment type="catalytic activity">
    <reaction evidence="11">
        <text>Hydrolysis of terminal, non-reducing beta-D-glucosyl residues with release of beta-D-glucose.</text>
        <dbReference type="EC" id="3.2.1.21"/>
    </reaction>
</comment>
<reference evidence="12 13" key="1">
    <citation type="submission" date="2022-12" db="EMBL/GenBank/DDBJ databases">
        <title>Metagenome assembled genome from gulf of manar.</title>
        <authorList>
            <person name="Kohli P."/>
            <person name="Pk S."/>
            <person name="Venkata Ramana C."/>
            <person name="Sasikala C."/>
        </authorList>
    </citation>
    <scope>NUCLEOTIDE SEQUENCE [LARGE SCALE GENOMIC DNA]</scope>
    <source>
        <strain evidence="12">JB008</strain>
    </source>
</reference>
<protein>
    <recommendedName>
        <fullName evidence="2 11">Beta-glucosidase</fullName>
        <ecNumber evidence="2 11">3.2.1.21</ecNumber>
    </recommendedName>
</protein>
<dbReference type="InterPro" id="IPR017853">
    <property type="entry name" value="GH"/>
</dbReference>
<proteinExistence type="inferred from homology"/>
<dbReference type="AlphaFoldDB" id="A0AAJ1IE23"/>
<evidence type="ECO:0000256" key="4">
    <source>
        <dbReference type="ARBA" id="ARBA00023001"/>
    </source>
</evidence>
<feature type="binding site" evidence="9">
    <location>
        <position position="181"/>
    </location>
    <ligand>
        <name>substrate</name>
    </ligand>
</feature>